<dbReference type="PANTHER" id="PTHR43976:SF9">
    <property type="entry name" value="OXIDOREDUCTASE"/>
    <property type="match status" value="1"/>
</dbReference>
<dbReference type="Gene3D" id="3.40.50.720">
    <property type="entry name" value="NAD(P)-binding Rossmann-like Domain"/>
    <property type="match status" value="1"/>
</dbReference>
<reference evidence="1 2" key="1">
    <citation type="submission" date="2023-08" db="EMBL/GenBank/DDBJ databases">
        <title>Black Yeasts Isolated from many extreme environments.</title>
        <authorList>
            <person name="Coleine C."/>
            <person name="Stajich J.E."/>
            <person name="Selbmann L."/>
        </authorList>
    </citation>
    <scope>NUCLEOTIDE SEQUENCE [LARGE SCALE GENOMIC DNA]</scope>
    <source>
        <strain evidence="1 2">CCFEE 6328</strain>
    </source>
</reference>
<evidence type="ECO:0000313" key="2">
    <source>
        <dbReference type="Proteomes" id="UP001345691"/>
    </source>
</evidence>
<proteinExistence type="predicted"/>
<protein>
    <recommendedName>
        <fullName evidence="3">NAD(P)-binding protein</fullName>
    </recommendedName>
</protein>
<gene>
    <name evidence="1" type="ORF">LTR69_002985</name>
</gene>
<dbReference type="EMBL" id="JAVRRF010000004">
    <property type="protein sequence ID" value="KAK5066465.1"/>
    <property type="molecule type" value="Genomic_DNA"/>
</dbReference>
<sequence length="307" mass="32950">MASRQLVGIVTGASSGFGALIARGLAKSGHTVYAGFLQPNNDTTSVYRDAAAFSKENNCQLRGIELNVVKDALIKAAVDKVMAQEGRIDVVVHNAVLKRSKGHMSFGPAEAFTPKQFLDMYEVNCLSCQRINRIVLPHMRRVGKGLLVWISSSSVHGPSSPFLAPYFAAKAAQDSLAQTYAVELTQHGIESSIVVPGAFTQGTNHFATAMKPGDVEVENEYMEGPLKGWDNVTLEGHGKIVSPDADPAAVAEAVRQIVDTEHGKRPFRVHVEFDGGGATIVNGVRDLVRETSLTKLGLAELLKVKSV</sequence>
<evidence type="ECO:0000313" key="1">
    <source>
        <dbReference type="EMBL" id="KAK5066465.1"/>
    </source>
</evidence>
<accession>A0ABR0JL72</accession>
<dbReference type="InterPro" id="IPR051911">
    <property type="entry name" value="SDR_oxidoreductase"/>
</dbReference>
<dbReference type="Proteomes" id="UP001345691">
    <property type="component" value="Unassembled WGS sequence"/>
</dbReference>
<evidence type="ECO:0008006" key="3">
    <source>
        <dbReference type="Google" id="ProtNLM"/>
    </source>
</evidence>
<comment type="caution">
    <text evidence="1">The sequence shown here is derived from an EMBL/GenBank/DDBJ whole genome shotgun (WGS) entry which is preliminary data.</text>
</comment>
<organism evidence="1 2">
    <name type="scientific">Exophiala sideris</name>
    <dbReference type="NCBI Taxonomy" id="1016849"/>
    <lineage>
        <taxon>Eukaryota</taxon>
        <taxon>Fungi</taxon>
        <taxon>Dikarya</taxon>
        <taxon>Ascomycota</taxon>
        <taxon>Pezizomycotina</taxon>
        <taxon>Eurotiomycetes</taxon>
        <taxon>Chaetothyriomycetidae</taxon>
        <taxon>Chaetothyriales</taxon>
        <taxon>Herpotrichiellaceae</taxon>
        <taxon>Exophiala</taxon>
    </lineage>
</organism>
<name>A0ABR0JL72_9EURO</name>
<dbReference type="InterPro" id="IPR002347">
    <property type="entry name" value="SDR_fam"/>
</dbReference>
<dbReference type="PANTHER" id="PTHR43976">
    <property type="entry name" value="SHORT CHAIN DEHYDROGENASE"/>
    <property type="match status" value="1"/>
</dbReference>
<keyword evidence="2" id="KW-1185">Reference proteome</keyword>
<dbReference type="PRINTS" id="PR00081">
    <property type="entry name" value="GDHRDH"/>
</dbReference>
<dbReference type="InterPro" id="IPR036291">
    <property type="entry name" value="NAD(P)-bd_dom_sf"/>
</dbReference>
<dbReference type="SUPFAM" id="SSF51735">
    <property type="entry name" value="NAD(P)-binding Rossmann-fold domains"/>
    <property type="match status" value="1"/>
</dbReference>
<dbReference type="Pfam" id="PF00106">
    <property type="entry name" value="adh_short"/>
    <property type="match status" value="1"/>
</dbReference>